<dbReference type="OrthoDB" id="8446360at2"/>
<comment type="caution">
    <text evidence="4">The sequence shown here is derived from an EMBL/GenBank/DDBJ whole genome shotgun (WGS) entry which is preliminary data.</text>
</comment>
<dbReference type="Proteomes" id="UP000294547">
    <property type="component" value="Unassembled WGS sequence"/>
</dbReference>
<dbReference type="PROSITE" id="PS51257">
    <property type="entry name" value="PROKAR_LIPOPROTEIN"/>
    <property type="match status" value="1"/>
</dbReference>
<evidence type="ECO:0000256" key="2">
    <source>
        <dbReference type="SAM" id="SignalP"/>
    </source>
</evidence>
<evidence type="ECO:0000256" key="1">
    <source>
        <dbReference type="ARBA" id="ARBA00022729"/>
    </source>
</evidence>
<reference evidence="4 5" key="1">
    <citation type="submission" date="2019-03" db="EMBL/GenBank/DDBJ databases">
        <title>Genomic Encyclopedia of Type Strains, Phase IV (KMG-IV): sequencing the most valuable type-strain genomes for metagenomic binning, comparative biology and taxonomic classification.</title>
        <authorList>
            <person name="Goeker M."/>
        </authorList>
    </citation>
    <scope>NUCLEOTIDE SEQUENCE [LARGE SCALE GENOMIC DNA]</scope>
    <source>
        <strain evidence="4 5">DSM 102969</strain>
    </source>
</reference>
<gene>
    <name evidence="4" type="ORF">EDD54_0263</name>
</gene>
<dbReference type="SUPFAM" id="SSF50882">
    <property type="entry name" value="beta-Barrel protease inhibitors"/>
    <property type="match status" value="1"/>
</dbReference>
<dbReference type="InterPro" id="IPR021140">
    <property type="entry name" value="Inh/Omp19"/>
</dbReference>
<organism evidence="4 5">
    <name type="scientific">Oharaeibacter diazotrophicus</name>
    <dbReference type="NCBI Taxonomy" id="1920512"/>
    <lineage>
        <taxon>Bacteria</taxon>
        <taxon>Pseudomonadati</taxon>
        <taxon>Pseudomonadota</taxon>
        <taxon>Alphaproteobacteria</taxon>
        <taxon>Hyphomicrobiales</taxon>
        <taxon>Pleomorphomonadaceae</taxon>
        <taxon>Oharaeibacter</taxon>
    </lineage>
</organism>
<protein>
    <submittedName>
        <fullName evidence="4">Protease inhibitor Inh</fullName>
    </submittedName>
</protein>
<dbReference type="GO" id="GO:0004866">
    <property type="term" value="F:endopeptidase inhibitor activity"/>
    <property type="evidence" value="ECO:0007669"/>
    <property type="project" value="InterPro"/>
</dbReference>
<dbReference type="Pfam" id="PF02974">
    <property type="entry name" value="Inh"/>
    <property type="match status" value="1"/>
</dbReference>
<dbReference type="AlphaFoldDB" id="A0A4R6RJ22"/>
<dbReference type="InterPro" id="IPR016085">
    <property type="entry name" value="Protease_inh_B-barrel_dom"/>
</dbReference>
<keyword evidence="1 2" id="KW-0732">Signal</keyword>
<accession>A0A4R6RJ22</accession>
<sequence>MTLRTVLLAPLFAALCGCASGGSSADVDGTTVTATTSSAGLAGPLGGVGIGVGTVELAPAPEPDPAAGLFGPWTLARAGDRVCMVDLGSRNAVGDHTAKTRRCTSVELARIALWTPTPEGLILYDFERRPVVTLVAQPTGVYEGAMFDGTRLTLWR</sequence>
<proteinExistence type="predicted"/>
<dbReference type="Gene3D" id="2.40.128.10">
    <property type="match status" value="1"/>
</dbReference>
<keyword evidence="5" id="KW-1185">Reference proteome</keyword>
<name>A0A4R6RJ22_9HYPH</name>
<evidence type="ECO:0000313" key="4">
    <source>
        <dbReference type="EMBL" id="TDP86392.1"/>
    </source>
</evidence>
<feature type="chain" id="PRO_5021033832" evidence="2">
    <location>
        <begin position="26"/>
        <end position="156"/>
    </location>
</feature>
<feature type="domain" description="Alkaline proteinase inhibitor/ Outer membrane lipoprotein Omp19" evidence="3">
    <location>
        <begin position="68"/>
        <end position="156"/>
    </location>
</feature>
<dbReference type="EMBL" id="SNXY01000006">
    <property type="protein sequence ID" value="TDP86392.1"/>
    <property type="molecule type" value="Genomic_DNA"/>
</dbReference>
<dbReference type="RefSeq" id="WP_126537307.1">
    <property type="nucleotide sequence ID" value="NZ_BSPM01000008.1"/>
</dbReference>
<evidence type="ECO:0000313" key="5">
    <source>
        <dbReference type="Proteomes" id="UP000294547"/>
    </source>
</evidence>
<feature type="signal peptide" evidence="2">
    <location>
        <begin position="1"/>
        <end position="25"/>
    </location>
</feature>
<evidence type="ECO:0000259" key="3">
    <source>
        <dbReference type="Pfam" id="PF02974"/>
    </source>
</evidence>